<dbReference type="InterPro" id="IPR007219">
    <property type="entry name" value="XnlR_reg_dom"/>
</dbReference>
<name>A0A6A6SW08_9PLEO</name>
<dbReference type="GO" id="GO:0008270">
    <property type="term" value="F:zinc ion binding"/>
    <property type="evidence" value="ECO:0007669"/>
    <property type="project" value="InterPro"/>
</dbReference>
<dbReference type="PANTHER" id="PTHR47256:SF1">
    <property type="entry name" value="ZN(II)2CYS6 TRANSCRIPTION FACTOR (EUROFUNG)"/>
    <property type="match status" value="1"/>
</dbReference>
<evidence type="ECO:0000313" key="3">
    <source>
        <dbReference type="EMBL" id="KAF2651945.1"/>
    </source>
</evidence>
<dbReference type="GO" id="GO:0003677">
    <property type="term" value="F:DNA binding"/>
    <property type="evidence" value="ECO:0007669"/>
    <property type="project" value="InterPro"/>
</dbReference>
<proteinExistence type="predicted"/>
<keyword evidence="1" id="KW-0539">Nucleus</keyword>
<sequence length="164" mass="18868">MYKVSSLQVSSHRSELSETRLQYLKPYHGARLVEPLLGEVNPSRWTNVISDKQLYRRLLEAYILFQYSSCPVFQKELFLQDMVHGRTTFCSPLLVNTVLACATQACADIPDRTKFWLPRSLQYQFLAEAKRLLELESGTSARLTTLQAITLLNFTLNMNGMDEQ</sequence>
<dbReference type="EMBL" id="MU004413">
    <property type="protein sequence ID" value="KAF2651945.1"/>
    <property type="molecule type" value="Genomic_DNA"/>
</dbReference>
<evidence type="ECO:0000313" key="4">
    <source>
        <dbReference type="Proteomes" id="UP000799324"/>
    </source>
</evidence>
<dbReference type="AlphaFoldDB" id="A0A6A6SW08"/>
<dbReference type="Proteomes" id="UP000799324">
    <property type="component" value="Unassembled WGS sequence"/>
</dbReference>
<evidence type="ECO:0000259" key="2">
    <source>
        <dbReference type="Pfam" id="PF04082"/>
    </source>
</evidence>
<dbReference type="Pfam" id="PF04082">
    <property type="entry name" value="Fungal_trans"/>
    <property type="match status" value="1"/>
</dbReference>
<keyword evidence="4" id="KW-1185">Reference proteome</keyword>
<feature type="domain" description="Xylanolytic transcriptional activator regulatory" evidence="2">
    <location>
        <begin position="59"/>
        <end position="158"/>
    </location>
</feature>
<reference evidence="3" key="1">
    <citation type="journal article" date="2020" name="Stud. Mycol.">
        <title>101 Dothideomycetes genomes: a test case for predicting lifestyles and emergence of pathogens.</title>
        <authorList>
            <person name="Haridas S."/>
            <person name="Albert R."/>
            <person name="Binder M."/>
            <person name="Bloem J."/>
            <person name="Labutti K."/>
            <person name="Salamov A."/>
            <person name="Andreopoulos B."/>
            <person name="Baker S."/>
            <person name="Barry K."/>
            <person name="Bills G."/>
            <person name="Bluhm B."/>
            <person name="Cannon C."/>
            <person name="Castanera R."/>
            <person name="Culley D."/>
            <person name="Daum C."/>
            <person name="Ezra D."/>
            <person name="Gonzalez J."/>
            <person name="Henrissat B."/>
            <person name="Kuo A."/>
            <person name="Liang C."/>
            <person name="Lipzen A."/>
            <person name="Lutzoni F."/>
            <person name="Magnuson J."/>
            <person name="Mondo S."/>
            <person name="Nolan M."/>
            <person name="Ohm R."/>
            <person name="Pangilinan J."/>
            <person name="Park H.-J."/>
            <person name="Ramirez L."/>
            <person name="Alfaro M."/>
            <person name="Sun H."/>
            <person name="Tritt A."/>
            <person name="Yoshinaga Y."/>
            <person name="Zwiers L.-H."/>
            <person name="Turgeon B."/>
            <person name="Goodwin S."/>
            <person name="Spatafora J."/>
            <person name="Crous P."/>
            <person name="Grigoriev I."/>
        </authorList>
    </citation>
    <scope>NUCLEOTIDE SEQUENCE</scope>
    <source>
        <strain evidence="3">CBS 122681</strain>
    </source>
</reference>
<dbReference type="GO" id="GO:0006351">
    <property type="term" value="P:DNA-templated transcription"/>
    <property type="evidence" value="ECO:0007669"/>
    <property type="project" value="InterPro"/>
</dbReference>
<dbReference type="CDD" id="cd12148">
    <property type="entry name" value="fungal_TF_MHR"/>
    <property type="match status" value="1"/>
</dbReference>
<evidence type="ECO:0000256" key="1">
    <source>
        <dbReference type="ARBA" id="ARBA00023242"/>
    </source>
</evidence>
<protein>
    <recommendedName>
        <fullName evidence="2">Xylanolytic transcriptional activator regulatory domain-containing protein</fullName>
    </recommendedName>
</protein>
<gene>
    <name evidence="3" type="ORF">K491DRAFT_72640</name>
</gene>
<organism evidence="3 4">
    <name type="scientific">Lophiostoma macrostomum CBS 122681</name>
    <dbReference type="NCBI Taxonomy" id="1314788"/>
    <lineage>
        <taxon>Eukaryota</taxon>
        <taxon>Fungi</taxon>
        <taxon>Dikarya</taxon>
        <taxon>Ascomycota</taxon>
        <taxon>Pezizomycotina</taxon>
        <taxon>Dothideomycetes</taxon>
        <taxon>Pleosporomycetidae</taxon>
        <taxon>Pleosporales</taxon>
        <taxon>Lophiostomataceae</taxon>
        <taxon>Lophiostoma</taxon>
    </lineage>
</organism>
<dbReference type="PANTHER" id="PTHR47256">
    <property type="entry name" value="ZN(II)2CYS6 TRANSCRIPTION FACTOR (EUROFUNG)-RELATED"/>
    <property type="match status" value="1"/>
</dbReference>
<accession>A0A6A6SW08</accession>
<dbReference type="OrthoDB" id="426882at2759"/>
<dbReference type="InterPro" id="IPR053187">
    <property type="entry name" value="Notoamide_regulator"/>
</dbReference>